<name>A0A1R2AQY0_9CILI</name>
<dbReference type="Proteomes" id="UP000187209">
    <property type="component" value="Unassembled WGS sequence"/>
</dbReference>
<protein>
    <submittedName>
        <fullName evidence="1">Uncharacterized protein</fullName>
    </submittedName>
</protein>
<organism evidence="1 2">
    <name type="scientific">Stentor coeruleus</name>
    <dbReference type="NCBI Taxonomy" id="5963"/>
    <lineage>
        <taxon>Eukaryota</taxon>
        <taxon>Sar</taxon>
        <taxon>Alveolata</taxon>
        <taxon>Ciliophora</taxon>
        <taxon>Postciliodesmatophora</taxon>
        <taxon>Heterotrichea</taxon>
        <taxon>Heterotrichida</taxon>
        <taxon>Stentoridae</taxon>
        <taxon>Stentor</taxon>
    </lineage>
</organism>
<evidence type="ECO:0000313" key="1">
    <source>
        <dbReference type="EMBL" id="OMJ66896.1"/>
    </source>
</evidence>
<proteinExistence type="predicted"/>
<reference evidence="1 2" key="1">
    <citation type="submission" date="2016-11" db="EMBL/GenBank/DDBJ databases">
        <title>The macronuclear genome of Stentor coeruleus: a giant cell with tiny introns.</title>
        <authorList>
            <person name="Slabodnick M."/>
            <person name="Ruby J.G."/>
            <person name="Reiff S.B."/>
            <person name="Swart E.C."/>
            <person name="Gosai S."/>
            <person name="Prabakaran S."/>
            <person name="Witkowska E."/>
            <person name="Larue G.E."/>
            <person name="Fisher S."/>
            <person name="Freeman R.M."/>
            <person name="Gunawardena J."/>
            <person name="Chu W."/>
            <person name="Stover N.A."/>
            <person name="Gregory B.D."/>
            <person name="Nowacki M."/>
            <person name="Derisi J."/>
            <person name="Roy S.W."/>
            <person name="Marshall W.F."/>
            <person name="Sood P."/>
        </authorList>
    </citation>
    <scope>NUCLEOTIDE SEQUENCE [LARGE SCALE GENOMIC DNA]</scope>
    <source>
        <strain evidence="1">WM001</strain>
    </source>
</reference>
<sequence>MKRDFVNVLQTLDQKKNIYLQVSPALNPLRSRTPISSLTKSHQLILENQSKFNYEKSYKKKRKIQNKNYSKSPIKEENLYNNPHYVINTLTISPPPLRPIYLSQVLKRVSKEPLTDSYRLKITEANLKYLKNRFLDMNAGLSKVLDLASFYRNKRFSPEYKKTQFSFLRPSVRSINNELGKEKGKSGKGDNMKSRMLLGRSLGPLYACK</sequence>
<gene>
    <name evidence="1" type="ORF">SteCoe_36102</name>
</gene>
<comment type="caution">
    <text evidence="1">The sequence shown here is derived from an EMBL/GenBank/DDBJ whole genome shotgun (WGS) entry which is preliminary data.</text>
</comment>
<accession>A0A1R2AQY0</accession>
<dbReference type="EMBL" id="MPUH01001608">
    <property type="protein sequence ID" value="OMJ66896.1"/>
    <property type="molecule type" value="Genomic_DNA"/>
</dbReference>
<dbReference type="AlphaFoldDB" id="A0A1R2AQY0"/>
<keyword evidence="2" id="KW-1185">Reference proteome</keyword>
<evidence type="ECO:0000313" key="2">
    <source>
        <dbReference type="Proteomes" id="UP000187209"/>
    </source>
</evidence>